<dbReference type="Proteomes" id="UP001301442">
    <property type="component" value="Chromosome"/>
</dbReference>
<proteinExistence type="predicted"/>
<dbReference type="Pfam" id="PF06283">
    <property type="entry name" value="ThuA"/>
    <property type="match status" value="1"/>
</dbReference>
<keyword evidence="1" id="KW-0732">Signal</keyword>
<dbReference type="Gene3D" id="3.40.50.880">
    <property type="match status" value="1"/>
</dbReference>
<dbReference type="RefSeq" id="WP_348394968.1">
    <property type="nucleotide sequence ID" value="NZ_CP136600.1"/>
</dbReference>
<feature type="chain" id="PRO_5045859616" evidence="1">
    <location>
        <begin position="21"/>
        <end position="348"/>
    </location>
</feature>
<accession>A0ABZ0GK87</accession>
<protein>
    <submittedName>
        <fullName evidence="3">ThuA domain-containing protein</fullName>
    </submittedName>
</protein>
<dbReference type="PANTHER" id="PTHR40469">
    <property type="entry name" value="SECRETED GLYCOSYL HYDROLASE"/>
    <property type="match status" value="1"/>
</dbReference>
<dbReference type="SUPFAM" id="SSF52317">
    <property type="entry name" value="Class I glutamine amidotransferase-like"/>
    <property type="match status" value="1"/>
</dbReference>
<reference evidence="3 4" key="1">
    <citation type="submission" date="2023-09" db="EMBL/GenBank/DDBJ databases">
        <authorList>
            <person name="Qi X."/>
        </authorList>
    </citation>
    <scope>NUCLEOTIDE SEQUENCE [LARGE SCALE GENOMIC DNA]</scope>
    <source>
        <strain evidence="3 4">S1-1</strain>
    </source>
</reference>
<evidence type="ECO:0000313" key="3">
    <source>
        <dbReference type="EMBL" id="WOH36154.1"/>
    </source>
</evidence>
<evidence type="ECO:0000256" key="1">
    <source>
        <dbReference type="SAM" id="SignalP"/>
    </source>
</evidence>
<dbReference type="InterPro" id="IPR029010">
    <property type="entry name" value="ThuA-like"/>
</dbReference>
<evidence type="ECO:0000313" key="4">
    <source>
        <dbReference type="Proteomes" id="UP001301442"/>
    </source>
</evidence>
<dbReference type="PANTHER" id="PTHR40469:SF2">
    <property type="entry name" value="GALACTOSE-BINDING DOMAIN-LIKE SUPERFAMILY PROTEIN"/>
    <property type="match status" value="1"/>
</dbReference>
<dbReference type="InterPro" id="IPR029062">
    <property type="entry name" value="Class_I_gatase-like"/>
</dbReference>
<dbReference type="PROSITE" id="PS51257">
    <property type="entry name" value="PROKAR_LIPOPROTEIN"/>
    <property type="match status" value="1"/>
</dbReference>
<feature type="domain" description="ThuA-like" evidence="2">
    <location>
        <begin position="40"/>
        <end position="246"/>
    </location>
</feature>
<gene>
    <name evidence="3" type="ORF">RI844_12320</name>
</gene>
<sequence length="348" mass="39218">MKYFKVIINITLLSLCFLLAACDKPNTPAQQVQKTTAEIRVLYVTSVGWFHDYQQQIKLLSSTIQQSINADVDVIVGDVERLKTTDFSKGYDLLVYNFCHAAQRDEQLVQSLITPVTEKSIPAIALHCAMHSFQFDPQWSEFLGLHTLRHETQRSFNIEKVGDHELVNDISDTWEVASDELYITLSENQKTTPLLKSFGVETKAYHTQAWLYQSGKGQVIGTTLGHNEETLEDENFQLFLSNSIHYLLGKEVLAKELGPETIKNKPSKVNVLTSNVNYPNADEKKCVIHNMFSIGGEKVKACISNRCDNSDNSADNASCTAQCQQDNPWPVPETLREDCQNNVLNSPK</sequence>
<evidence type="ECO:0000259" key="2">
    <source>
        <dbReference type="Pfam" id="PF06283"/>
    </source>
</evidence>
<feature type="signal peptide" evidence="1">
    <location>
        <begin position="1"/>
        <end position="20"/>
    </location>
</feature>
<organism evidence="3 4">
    <name type="scientific">Thalassotalea fonticola</name>
    <dbReference type="NCBI Taxonomy" id="3065649"/>
    <lineage>
        <taxon>Bacteria</taxon>
        <taxon>Pseudomonadati</taxon>
        <taxon>Pseudomonadota</taxon>
        <taxon>Gammaproteobacteria</taxon>
        <taxon>Alteromonadales</taxon>
        <taxon>Colwelliaceae</taxon>
        <taxon>Thalassotalea</taxon>
    </lineage>
</organism>
<keyword evidence="4" id="KW-1185">Reference proteome</keyword>
<name>A0ABZ0GK87_9GAMM</name>
<dbReference type="EMBL" id="CP136600">
    <property type="protein sequence ID" value="WOH36154.1"/>
    <property type="molecule type" value="Genomic_DNA"/>
</dbReference>